<evidence type="ECO:0000259" key="5">
    <source>
        <dbReference type="Pfam" id="PF12146"/>
    </source>
</evidence>
<accession>A0A1H4AX67</accession>
<feature type="chain" id="PRO_5011456565" evidence="4">
    <location>
        <begin position="21"/>
        <end position="722"/>
    </location>
</feature>
<dbReference type="InterPro" id="IPR029058">
    <property type="entry name" value="AB_hydrolase_fold"/>
</dbReference>
<organism evidence="7 8">
    <name type="scientific">Chitinophaga terrae</name>
    <name type="common">ex Kim and Jung 2007</name>
    <dbReference type="NCBI Taxonomy" id="408074"/>
    <lineage>
        <taxon>Bacteria</taxon>
        <taxon>Pseudomonadati</taxon>
        <taxon>Bacteroidota</taxon>
        <taxon>Chitinophagia</taxon>
        <taxon>Chitinophagales</taxon>
        <taxon>Chitinophagaceae</taxon>
        <taxon>Chitinophaga</taxon>
    </lineage>
</organism>
<feature type="domain" description="Serine aminopeptidase S33" evidence="5">
    <location>
        <begin position="507"/>
        <end position="614"/>
    </location>
</feature>
<dbReference type="PANTHER" id="PTHR22946">
    <property type="entry name" value="DIENELACTONE HYDROLASE DOMAIN-CONTAINING PROTEIN-RELATED"/>
    <property type="match status" value="1"/>
</dbReference>
<keyword evidence="2 4" id="KW-0732">Signal</keyword>
<dbReference type="STRING" id="408074.SAMN05660909_01820"/>
<dbReference type="Proteomes" id="UP000199656">
    <property type="component" value="Unassembled WGS sequence"/>
</dbReference>
<dbReference type="InterPro" id="IPR050261">
    <property type="entry name" value="FrsA_esterase"/>
</dbReference>
<evidence type="ECO:0000313" key="7">
    <source>
        <dbReference type="EMBL" id="SEA40424.1"/>
    </source>
</evidence>
<dbReference type="PANTHER" id="PTHR22946:SF9">
    <property type="entry name" value="POLYKETIDE TRANSFERASE AF380"/>
    <property type="match status" value="1"/>
</dbReference>
<gene>
    <name evidence="7" type="ORF">SAMN05660909_01820</name>
</gene>
<protein>
    <submittedName>
        <fullName evidence="7">Alpha/beta hydrolase family protein</fullName>
    </submittedName>
</protein>
<dbReference type="Gene3D" id="3.40.50.1820">
    <property type="entry name" value="alpha/beta hydrolase"/>
    <property type="match status" value="2"/>
</dbReference>
<dbReference type="SUPFAM" id="SSF53474">
    <property type="entry name" value="alpha/beta-Hydrolases"/>
    <property type="match status" value="2"/>
</dbReference>
<sequence length="722" mass="81344">MKKFLGLLMMYILCLANTQAQRLAEDSLRIDKLPALPFLPDPLLTDEGGANTPVQTIGQWEARKKWIREQYQYWVSGSRPPAPGNVTAKVISETRSGDVKLRMVELSFGPGMSAKMRVELMIPSSKKPLPVFMTQWNHRGWAQVAVRRGYIGCIYAGADNMDDTKDYATIFSGYDFATLMKRAWGASRVVDYLHTLQEVDTAAIALTGHSRNGKQSLMAAAFDERIKAVVTSSGGTGGESTFRYSDERFESESVEEITRVFPYWFSPRLRLFSGREQRLPVDQNLLMSLIAPRGLMMVSAITETQGNDWGIEQSYKSVQKAYHFLHADSNVAILLRRGRHQHAARDAEDFIDFFDYVFHRSSRRPENRLYHGYSFDNWKKLSGETGDTRKWTKLQGPLRERQDSIRQRIKWLLGDEPPGVPAERSLSPLLTRNRTYPDDYLAEVIGQPTVPETVKKMEVGPYNALGEDLWGTIYFPAGKVAGDSVAGQLPLVIFLHEYSYATGSQMRMEGLIRKFTALGYAVLRFDFAGFGTRIEEAGHFYERYPHWSLMGKMVADTRAIINDACTRMPFVDTSHIYLAGYSLGGTVALFTAALDERVKGTAIVAGFSSLRNDNVGTEGIRHYSHLHGLIPRLGFYEGRENSIPVDFDDVLTAVAPRPVLVVAPERDRIHGIGKVKAIVNNASAVYNKAGAGQQLSLKILDDYTRFKEPVEKEIEEWLSRQR</sequence>
<dbReference type="InterPro" id="IPR054579">
    <property type="entry name" value="GCE-like_dom"/>
</dbReference>
<feature type="domain" description="4-O-methyl-glucuronoyl methylesterase-like" evidence="6">
    <location>
        <begin position="112"/>
        <end position="323"/>
    </location>
</feature>
<evidence type="ECO:0000256" key="1">
    <source>
        <dbReference type="ARBA" id="ARBA00022487"/>
    </source>
</evidence>
<dbReference type="InterPro" id="IPR022742">
    <property type="entry name" value="Hydrolase_4"/>
</dbReference>
<evidence type="ECO:0000256" key="2">
    <source>
        <dbReference type="ARBA" id="ARBA00022729"/>
    </source>
</evidence>
<name>A0A1H4AX67_9BACT</name>
<evidence type="ECO:0000256" key="3">
    <source>
        <dbReference type="ARBA" id="ARBA00022801"/>
    </source>
</evidence>
<evidence type="ECO:0000313" key="8">
    <source>
        <dbReference type="Proteomes" id="UP000199656"/>
    </source>
</evidence>
<proteinExistence type="predicted"/>
<dbReference type="AlphaFoldDB" id="A0A1H4AX67"/>
<keyword evidence="8" id="KW-1185">Reference proteome</keyword>
<keyword evidence="3 7" id="KW-0378">Hydrolase</keyword>
<reference evidence="8" key="1">
    <citation type="submission" date="2016-10" db="EMBL/GenBank/DDBJ databases">
        <authorList>
            <person name="Varghese N."/>
            <person name="Submissions S."/>
        </authorList>
    </citation>
    <scope>NUCLEOTIDE SEQUENCE [LARGE SCALE GENOMIC DNA]</scope>
    <source>
        <strain evidence="8">DSM 23920</strain>
    </source>
</reference>
<dbReference type="OrthoDB" id="3668964at2"/>
<keyword evidence="1" id="KW-0719">Serine esterase</keyword>
<dbReference type="RefSeq" id="WP_089760829.1">
    <property type="nucleotide sequence ID" value="NZ_BKAT01000009.1"/>
</dbReference>
<dbReference type="Pfam" id="PF22244">
    <property type="entry name" value="GCE_fung"/>
    <property type="match status" value="1"/>
</dbReference>
<evidence type="ECO:0000259" key="6">
    <source>
        <dbReference type="Pfam" id="PF22244"/>
    </source>
</evidence>
<dbReference type="EMBL" id="FNRL01000006">
    <property type="protein sequence ID" value="SEA40424.1"/>
    <property type="molecule type" value="Genomic_DNA"/>
</dbReference>
<feature type="signal peptide" evidence="4">
    <location>
        <begin position="1"/>
        <end position="20"/>
    </location>
</feature>
<dbReference type="GO" id="GO:0052689">
    <property type="term" value="F:carboxylic ester hydrolase activity"/>
    <property type="evidence" value="ECO:0007669"/>
    <property type="project" value="UniProtKB-KW"/>
</dbReference>
<evidence type="ECO:0000256" key="4">
    <source>
        <dbReference type="SAM" id="SignalP"/>
    </source>
</evidence>
<dbReference type="Pfam" id="PF12146">
    <property type="entry name" value="Hydrolase_4"/>
    <property type="match status" value="1"/>
</dbReference>